<dbReference type="Proteomes" id="UP000662314">
    <property type="component" value="Unassembled WGS sequence"/>
</dbReference>
<evidence type="ECO:0000313" key="2">
    <source>
        <dbReference type="Proteomes" id="UP000662314"/>
    </source>
</evidence>
<comment type="caution">
    <text evidence="1">The sequence shown here is derived from an EMBL/GenBank/DDBJ whole genome shotgun (WGS) entry which is preliminary data.</text>
</comment>
<evidence type="ECO:0000313" key="1">
    <source>
        <dbReference type="EMBL" id="MBH8577912.1"/>
    </source>
</evidence>
<accession>A0A8J7LHB2</accession>
<dbReference type="AlphaFoldDB" id="A0A8J7LHB2"/>
<sequence>MCSQISGEFITFRMIFLLLGGWLTLTSYVNPVQAQINTNQVLLAQQTVIDTLPPPPEISPVPFGQSPLPQVQPGQYGQYQPTQSVEFNRPQPNYQPTQSVEFNQYSQNFQRYLVYVDNYNYQTLQQVRQIEPGAYIRQYQGRSIIQSGVFSRLSNAQERVRQLESYRIYGAQIVGFADGREVPASYSSSPTYTGDRNVNVSRGDSRYYVAIPAKSQDLPSIAERIRQNTGLAGFIFQRQSPRGPHVAVGPFARRTEAEEWNNRLQNLGFGDARVYYGR</sequence>
<dbReference type="SUPFAM" id="SSF110997">
    <property type="entry name" value="Sporulation related repeat"/>
    <property type="match status" value="1"/>
</dbReference>
<gene>
    <name evidence="1" type="ORF">I8752_34120</name>
</gene>
<name>A0A8J7LHB2_9NOST</name>
<reference evidence="1 2" key="1">
    <citation type="journal article" date="2021" name="Int. J. Syst. Evol. Microbiol.">
        <title>Amazonocrinis nigriterrae gen. nov., sp. nov., Atlanticothrix silvestris gen. nov., sp. nov. and Dendronalium phyllosphericum gen. nov., sp. nov., nostocacean cyanobacteria from Brazilian environments.</title>
        <authorList>
            <person name="Alvarenga D.O."/>
            <person name="Andreote A.P.D."/>
            <person name="Branco L.H.Z."/>
            <person name="Delbaje E."/>
            <person name="Cruz R.B."/>
            <person name="Varani A.M."/>
            <person name="Fiore M.F."/>
        </authorList>
    </citation>
    <scope>NUCLEOTIDE SEQUENCE [LARGE SCALE GENOMIC DNA]</scope>
    <source>
        <strain evidence="1 2">CENA369</strain>
    </source>
</reference>
<dbReference type="EMBL" id="JAECZA010000299">
    <property type="protein sequence ID" value="MBH8577912.1"/>
    <property type="molecule type" value="Genomic_DNA"/>
</dbReference>
<dbReference type="InterPro" id="IPR036680">
    <property type="entry name" value="SPOR-like_sf"/>
</dbReference>
<organism evidence="1 2">
    <name type="scientific">Dendronalium phyllosphericum CENA369</name>
    <dbReference type="NCBI Taxonomy" id="1725256"/>
    <lineage>
        <taxon>Bacteria</taxon>
        <taxon>Bacillati</taxon>
        <taxon>Cyanobacteriota</taxon>
        <taxon>Cyanophyceae</taxon>
        <taxon>Nostocales</taxon>
        <taxon>Nostocaceae</taxon>
        <taxon>Dendronalium</taxon>
        <taxon>Dendronalium phyllosphericum</taxon>
    </lineage>
</organism>
<keyword evidence="2" id="KW-1185">Reference proteome</keyword>
<evidence type="ECO:0008006" key="3">
    <source>
        <dbReference type="Google" id="ProtNLM"/>
    </source>
</evidence>
<proteinExistence type="predicted"/>
<dbReference type="RefSeq" id="WP_214436592.1">
    <property type="nucleotide sequence ID" value="NZ_CAWPUQ010000236.1"/>
</dbReference>
<dbReference type="GO" id="GO:0042834">
    <property type="term" value="F:peptidoglycan binding"/>
    <property type="evidence" value="ECO:0007669"/>
    <property type="project" value="InterPro"/>
</dbReference>
<protein>
    <recommendedName>
        <fullName evidence="3">SPOR domain-containing protein</fullName>
    </recommendedName>
</protein>